<name>A0A4R5DYY0_9BACT</name>
<dbReference type="RefSeq" id="WP_131957220.1">
    <property type="nucleotide sequence ID" value="NZ_SMFL01000002.1"/>
</dbReference>
<sequence>MNRDLYIVDDSADHQFLMYKLLKDSVTPYPIKFFESGQALYRHIQILVQTSKPDFLPALIILDLNMPGMNGIGLLKLLRQISKANNLEIPEIPVVIMSSDISSDQINQCYQAGANAVVVKPFDYNQMKNTVLSICRFWIRNQDSVLNV</sequence>
<comment type="caution">
    <text evidence="3">The sequence shown here is derived from an EMBL/GenBank/DDBJ whole genome shotgun (WGS) entry which is preliminary data.</text>
</comment>
<dbReference type="InterPro" id="IPR011006">
    <property type="entry name" value="CheY-like_superfamily"/>
</dbReference>
<dbReference type="PANTHER" id="PTHR44520">
    <property type="entry name" value="RESPONSE REGULATOR RCP1-RELATED"/>
    <property type="match status" value="1"/>
</dbReference>
<evidence type="ECO:0000313" key="3">
    <source>
        <dbReference type="EMBL" id="TDE17371.1"/>
    </source>
</evidence>
<keyword evidence="4" id="KW-1185">Reference proteome</keyword>
<evidence type="ECO:0000259" key="2">
    <source>
        <dbReference type="PROSITE" id="PS50110"/>
    </source>
</evidence>
<feature type="domain" description="Response regulatory" evidence="2">
    <location>
        <begin position="4"/>
        <end position="135"/>
    </location>
</feature>
<accession>A0A4R5DYY0</accession>
<dbReference type="SUPFAM" id="SSF52172">
    <property type="entry name" value="CheY-like"/>
    <property type="match status" value="1"/>
</dbReference>
<keyword evidence="1" id="KW-0597">Phosphoprotein</keyword>
<dbReference type="InterPro" id="IPR052893">
    <property type="entry name" value="TCS_response_regulator"/>
</dbReference>
<organism evidence="3 4">
    <name type="scientific">Dyadobacter psychrotolerans</name>
    <dbReference type="NCBI Taxonomy" id="2541721"/>
    <lineage>
        <taxon>Bacteria</taxon>
        <taxon>Pseudomonadati</taxon>
        <taxon>Bacteroidota</taxon>
        <taxon>Cytophagia</taxon>
        <taxon>Cytophagales</taxon>
        <taxon>Spirosomataceae</taxon>
        <taxon>Dyadobacter</taxon>
    </lineage>
</organism>
<dbReference type="InterPro" id="IPR001789">
    <property type="entry name" value="Sig_transdc_resp-reg_receiver"/>
</dbReference>
<dbReference type="Gene3D" id="3.40.50.2300">
    <property type="match status" value="1"/>
</dbReference>
<dbReference type="EMBL" id="SMFL01000002">
    <property type="protein sequence ID" value="TDE17371.1"/>
    <property type="molecule type" value="Genomic_DNA"/>
</dbReference>
<reference evidence="3 4" key="1">
    <citation type="submission" date="2019-03" db="EMBL/GenBank/DDBJ databases">
        <title>Dyadobacter AR-3-6 sp. nov., isolated from arctic soil.</title>
        <authorList>
            <person name="Chaudhary D.K."/>
        </authorList>
    </citation>
    <scope>NUCLEOTIDE SEQUENCE [LARGE SCALE GENOMIC DNA]</scope>
    <source>
        <strain evidence="3 4">AR-3-6</strain>
    </source>
</reference>
<dbReference type="PANTHER" id="PTHR44520:SF2">
    <property type="entry name" value="RESPONSE REGULATOR RCP1"/>
    <property type="match status" value="1"/>
</dbReference>
<protein>
    <submittedName>
        <fullName evidence="3">Response regulator</fullName>
    </submittedName>
</protein>
<dbReference type="SMART" id="SM00448">
    <property type="entry name" value="REC"/>
    <property type="match status" value="1"/>
</dbReference>
<dbReference type="GO" id="GO:0000160">
    <property type="term" value="P:phosphorelay signal transduction system"/>
    <property type="evidence" value="ECO:0007669"/>
    <property type="project" value="InterPro"/>
</dbReference>
<dbReference type="AlphaFoldDB" id="A0A4R5DYY0"/>
<feature type="modified residue" description="4-aspartylphosphate" evidence="1">
    <location>
        <position position="63"/>
    </location>
</feature>
<evidence type="ECO:0000256" key="1">
    <source>
        <dbReference type="PROSITE-ProRule" id="PRU00169"/>
    </source>
</evidence>
<dbReference type="PROSITE" id="PS50110">
    <property type="entry name" value="RESPONSE_REGULATORY"/>
    <property type="match status" value="1"/>
</dbReference>
<evidence type="ECO:0000313" key="4">
    <source>
        <dbReference type="Proteomes" id="UP000294850"/>
    </source>
</evidence>
<dbReference type="OrthoDB" id="673187at2"/>
<proteinExistence type="predicted"/>
<dbReference type="Pfam" id="PF00072">
    <property type="entry name" value="Response_reg"/>
    <property type="match status" value="1"/>
</dbReference>
<dbReference type="Proteomes" id="UP000294850">
    <property type="component" value="Unassembled WGS sequence"/>
</dbReference>
<gene>
    <name evidence="3" type="ORF">E0F88_05630</name>
</gene>